<evidence type="ECO:0000256" key="3">
    <source>
        <dbReference type="ARBA" id="ARBA00023186"/>
    </source>
</evidence>
<proteinExistence type="inferred from homology"/>
<feature type="compositionally biased region" description="Basic and acidic residues" evidence="6">
    <location>
        <begin position="12"/>
        <end position="31"/>
    </location>
</feature>
<evidence type="ECO:0000256" key="2">
    <source>
        <dbReference type="ARBA" id="ARBA00009947"/>
    </source>
</evidence>
<organism evidence="7 8">
    <name type="scientific">Taxus chinensis</name>
    <name type="common">Chinese yew</name>
    <name type="synonym">Taxus wallichiana var. chinensis</name>
    <dbReference type="NCBI Taxonomy" id="29808"/>
    <lineage>
        <taxon>Eukaryota</taxon>
        <taxon>Viridiplantae</taxon>
        <taxon>Streptophyta</taxon>
        <taxon>Embryophyta</taxon>
        <taxon>Tracheophyta</taxon>
        <taxon>Spermatophyta</taxon>
        <taxon>Pinopsida</taxon>
        <taxon>Pinidae</taxon>
        <taxon>Conifers II</taxon>
        <taxon>Cupressales</taxon>
        <taxon>Taxaceae</taxon>
        <taxon>Taxus</taxon>
    </lineage>
</organism>
<accession>A0AA38GHL2</accession>
<dbReference type="AlphaFoldDB" id="A0AA38GHL2"/>
<protein>
    <recommendedName>
        <fullName evidence="9">Nucleosome assembly protein 1</fullName>
    </recommendedName>
</protein>
<reference evidence="7 8" key="1">
    <citation type="journal article" date="2021" name="Nat. Plants">
        <title>The Taxus genome provides insights into paclitaxel biosynthesis.</title>
        <authorList>
            <person name="Xiong X."/>
            <person name="Gou J."/>
            <person name="Liao Q."/>
            <person name="Li Y."/>
            <person name="Zhou Q."/>
            <person name="Bi G."/>
            <person name="Li C."/>
            <person name="Du R."/>
            <person name="Wang X."/>
            <person name="Sun T."/>
            <person name="Guo L."/>
            <person name="Liang H."/>
            <person name="Lu P."/>
            <person name="Wu Y."/>
            <person name="Zhang Z."/>
            <person name="Ro D.K."/>
            <person name="Shang Y."/>
            <person name="Huang S."/>
            <person name="Yan J."/>
        </authorList>
    </citation>
    <scope>NUCLEOTIDE SEQUENCE [LARGE SCALE GENOMIC DNA]</scope>
    <source>
        <strain evidence="7">Ta-2019</strain>
    </source>
</reference>
<dbReference type="GO" id="GO:0042393">
    <property type="term" value="F:histone binding"/>
    <property type="evidence" value="ECO:0007669"/>
    <property type="project" value="UniProtKB-ARBA"/>
</dbReference>
<keyword evidence="4" id="KW-0539">Nucleus</keyword>
<feature type="non-terminal residue" evidence="7">
    <location>
        <position position="209"/>
    </location>
</feature>
<dbReference type="GO" id="GO:0000724">
    <property type="term" value="P:double-strand break repair via homologous recombination"/>
    <property type="evidence" value="ECO:0007669"/>
    <property type="project" value="UniProtKB-ARBA"/>
</dbReference>
<sequence length="209" mass="24168">RYDIVNGVIDVEDSKGEKEEESKKETSDAEKGVPEFWLTAMKNNEILAIQITERDEGALKFLKEIQCSRLESDKDEKGFKLEFFFNENLYFKNSVLTKIYYMEDENEPILERATGTEIDWLPGKNLTRKVMKKKPKKGAKSAKPVTKIEQCASFFNFFDPPKVPEDDDVDEDAAEEFQNVMERDYEIGSTIKDKLIPHAVSWFTGEARD</sequence>
<dbReference type="Gene3D" id="3.30.1120.90">
    <property type="entry name" value="Nucleosome assembly protein"/>
    <property type="match status" value="1"/>
</dbReference>
<evidence type="ECO:0000256" key="5">
    <source>
        <dbReference type="RuleBase" id="RU003876"/>
    </source>
</evidence>
<evidence type="ECO:0000256" key="1">
    <source>
        <dbReference type="ARBA" id="ARBA00004123"/>
    </source>
</evidence>
<dbReference type="PANTHER" id="PTHR11875">
    <property type="entry name" value="TESTIS-SPECIFIC Y-ENCODED PROTEIN"/>
    <property type="match status" value="1"/>
</dbReference>
<dbReference type="InterPro" id="IPR037231">
    <property type="entry name" value="NAP-like_sf"/>
</dbReference>
<dbReference type="GO" id="GO:0006334">
    <property type="term" value="P:nucleosome assembly"/>
    <property type="evidence" value="ECO:0007669"/>
    <property type="project" value="InterPro"/>
</dbReference>
<evidence type="ECO:0000313" key="8">
    <source>
        <dbReference type="Proteomes" id="UP000824469"/>
    </source>
</evidence>
<name>A0AA38GHL2_TAXCH</name>
<feature type="region of interest" description="Disordered" evidence="6">
    <location>
        <begin position="1"/>
        <end position="31"/>
    </location>
</feature>
<dbReference type="OMA" id="YTTMVEE"/>
<dbReference type="Pfam" id="PF00956">
    <property type="entry name" value="NAP"/>
    <property type="match status" value="1"/>
</dbReference>
<evidence type="ECO:0000256" key="4">
    <source>
        <dbReference type="ARBA" id="ARBA00023242"/>
    </source>
</evidence>
<evidence type="ECO:0000313" key="7">
    <source>
        <dbReference type="EMBL" id="KAH9322022.1"/>
    </source>
</evidence>
<comment type="subcellular location">
    <subcellularLocation>
        <location evidence="1">Nucleus</location>
    </subcellularLocation>
</comment>
<gene>
    <name evidence="7" type="ORF">KI387_016661</name>
</gene>
<dbReference type="InterPro" id="IPR002164">
    <property type="entry name" value="NAP_family"/>
</dbReference>
<dbReference type="Proteomes" id="UP000824469">
    <property type="component" value="Unassembled WGS sequence"/>
</dbReference>
<feature type="non-terminal residue" evidence="7">
    <location>
        <position position="1"/>
    </location>
</feature>
<comment type="caution">
    <text evidence="7">The sequence shown here is derived from an EMBL/GenBank/DDBJ whole genome shotgun (WGS) entry which is preliminary data.</text>
</comment>
<dbReference type="GO" id="GO:0005634">
    <property type="term" value="C:nucleus"/>
    <property type="evidence" value="ECO:0007669"/>
    <property type="project" value="UniProtKB-SubCell"/>
</dbReference>
<keyword evidence="3" id="KW-0143">Chaperone</keyword>
<dbReference type="FunFam" id="3.30.1120.90:FF:000005">
    <property type="entry name" value="Nucleosome assembly protein11"/>
    <property type="match status" value="1"/>
</dbReference>
<keyword evidence="8" id="KW-1185">Reference proteome</keyword>
<evidence type="ECO:0000256" key="6">
    <source>
        <dbReference type="SAM" id="MobiDB-lite"/>
    </source>
</evidence>
<dbReference type="EMBL" id="JAHRHJ020000003">
    <property type="protein sequence ID" value="KAH9322022.1"/>
    <property type="molecule type" value="Genomic_DNA"/>
</dbReference>
<evidence type="ECO:0008006" key="9">
    <source>
        <dbReference type="Google" id="ProtNLM"/>
    </source>
</evidence>
<comment type="similarity">
    <text evidence="2 5">Belongs to the nucleosome assembly protein (NAP) family.</text>
</comment>
<dbReference type="SUPFAM" id="SSF143113">
    <property type="entry name" value="NAP-like"/>
    <property type="match status" value="1"/>
</dbReference>